<dbReference type="Proteomes" id="UP000199666">
    <property type="component" value="Unassembled WGS sequence"/>
</dbReference>
<organism evidence="1 2">
    <name type="scientific">Pedobacter insulae</name>
    <dbReference type="NCBI Taxonomy" id="414048"/>
    <lineage>
        <taxon>Bacteria</taxon>
        <taxon>Pseudomonadati</taxon>
        <taxon>Bacteroidota</taxon>
        <taxon>Sphingobacteriia</taxon>
        <taxon>Sphingobacteriales</taxon>
        <taxon>Sphingobacteriaceae</taxon>
        <taxon>Pedobacter</taxon>
    </lineage>
</organism>
<dbReference type="EMBL" id="FOPP01000012">
    <property type="protein sequence ID" value="SFH43051.1"/>
    <property type="molecule type" value="Genomic_DNA"/>
</dbReference>
<protein>
    <submittedName>
        <fullName evidence="1">Uncharacterized protein</fullName>
    </submittedName>
</protein>
<gene>
    <name evidence="1" type="ORF">SAMN04489864_11235</name>
</gene>
<sequence length="31" mass="3693">MRFKDGKSGMFSPRRVFIADFGEFDAQYYLL</sequence>
<evidence type="ECO:0000313" key="2">
    <source>
        <dbReference type="Proteomes" id="UP000199666"/>
    </source>
</evidence>
<name>A0A1I3A164_9SPHI</name>
<dbReference type="STRING" id="414048.SAMN04489864_11235"/>
<accession>A0A1I3A164</accession>
<proteinExistence type="predicted"/>
<reference evidence="1 2" key="1">
    <citation type="submission" date="2016-10" db="EMBL/GenBank/DDBJ databases">
        <authorList>
            <person name="de Groot N.N."/>
        </authorList>
    </citation>
    <scope>NUCLEOTIDE SEQUENCE [LARGE SCALE GENOMIC DNA]</scope>
    <source>
        <strain evidence="1 2">DSM 18684</strain>
    </source>
</reference>
<dbReference type="AlphaFoldDB" id="A0A1I3A164"/>
<evidence type="ECO:0000313" key="1">
    <source>
        <dbReference type="EMBL" id="SFH43051.1"/>
    </source>
</evidence>
<keyword evidence="2" id="KW-1185">Reference proteome</keyword>